<dbReference type="PANTHER" id="PTHR30244">
    <property type="entry name" value="TRANSAMINASE"/>
    <property type="match status" value="1"/>
</dbReference>
<evidence type="ECO:0000256" key="3">
    <source>
        <dbReference type="RuleBase" id="RU004508"/>
    </source>
</evidence>
<evidence type="ECO:0000313" key="5">
    <source>
        <dbReference type="Proteomes" id="UP001169027"/>
    </source>
</evidence>
<proteinExistence type="inferred from homology"/>
<dbReference type="Proteomes" id="UP001169027">
    <property type="component" value="Unassembled WGS sequence"/>
</dbReference>
<dbReference type="PIRSF" id="PIRSF000390">
    <property type="entry name" value="PLP_StrS"/>
    <property type="match status" value="1"/>
</dbReference>
<dbReference type="RefSeq" id="WP_301806482.1">
    <property type="nucleotide sequence ID" value="NZ_JAUJZH010000004.1"/>
</dbReference>
<dbReference type="PANTHER" id="PTHR30244:SF36">
    <property type="entry name" value="3-OXO-GLUCOSE-6-PHOSPHATE:GLUTAMATE AMINOTRANSFERASE"/>
    <property type="match status" value="1"/>
</dbReference>
<keyword evidence="5" id="KW-1185">Reference proteome</keyword>
<comment type="caution">
    <text evidence="4">The sequence shown here is derived from an EMBL/GenBank/DDBJ whole genome shotgun (WGS) entry which is preliminary data.</text>
</comment>
<gene>
    <name evidence="4" type="ORF">Q2T77_08200</name>
</gene>
<dbReference type="InterPro" id="IPR015422">
    <property type="entry name" value="PyrdxlP-dep_Trfase_small"/>
</dbReference>
<dbReference type="InterPro" id="IPR015424">
    <property type="entry name" value="PyrdxlP-dep_Trfase"/>
</dbReference>
<dbReference type="Pfam" id="PF01041">
    <property type="entry name" value="DegT_DnrJ_EryC1"/>
    <property type="match status" value="1"/>
</dbReference>
<protein>
    <submittedName>
        <fullName evidence="4">DegT/DnrJ/EryC1/StrS family aminotransferase</fullName>
    </submittedName>
</protein>
<reference evidence="4" key="1">
    <citation type="submission" date="2023-06" db="EMBL/GenBank/DDBJ databases">
        <authorList>
            <person name="Jiang Y."/>
            <person name="Liu Q."/>
        </authorList>
    </citation>
    <scope>NUCLEOTIDE SEQUENCE</scope>
    <source>
        <strain evidence="4">CGMCC 1.12090</strain>
    </source>
</reference>
<dbReference type="EMBL" id="JAUKVY010000004">
    <property type="protein sequence ID" value="MDO1532267.1"/>
    <property type="molecule type" value="Genomic_DNA"/>
</dbReference>
<comment type="similarity">
    <text evidence="2 3">Belongs to the DegT/DnrJ/EryC1 family.</text>
</comment>
<dbReference type="InterPro" id="IPR015421">
    <property type="entry name" value="PyrdxlP-dep_Trfase_major"/>
</dbReference>
<accession>A0ABT8S2S8</accession>
<organism evidence="4 5">
    <name type="scientific">Variovorax ginsengisoli</name>
    <dbReference type="NCBI Taxonomy" id="363844"/>
    <lineage>
        <taxon>Bacteria</taxon>
        <taxon>Pseudomonadati</taxon>
        <taxon>Pseudomonadota</taxon>
        <taxon>Betaproteobacteria</taxon>
        <taxon>Burkholderiales</taxon>
        <taxon>Comamonadaceae</taxon>
        <taxon>Variovorax</taxon>
    </lineage>
</organism>
<evidence type="ECO:0000256" key="2">
    <source>
        <dbReference type="ARBA" id="ARBA00037999"/>
    </source>
</evidence>
<sequence length="393" mass="42493">MKKTIPLFRSAAASEPMAAHLGQLCGDVLRSGVYILGPQVRMLEARLSGLLKGRETVAVGSGSEALLLAFKTLGIGSAGGGTAQDEVLLPSYTFIACAEAVIAVGARPVFVDSAVDDFLPSLEHFREARTPRTRAVLAVGLFGDPTGLPELAAYCRGEQLHLIEDVAQCLGARTGDATARLEPAGTWGDATAMSFYPTKTLGAAGDAGALAFRDPRHAQQARLLRNHGWSDGRHHCLGHNSRMDELQACLLNAALDDFPAAITRRQTIATRYLAAWSGCPMRLPRDAAGHAWNYFVVALPERRERDRFAARLAESGVATRIYYEQPLHRHEALRAWHGARALPHSEKLADCSLALPLYPMLDDEEVEYVIRAVRQAAVEIADPGLRADPCDLS</sequence>
<keyword evidence="4" id="KW-0032">Aminotransferase</keyword>
<evidence type="ECO:0000313" key="4">
    <source>
        <dbReference type="EMBL" id="MDO1532267.1"/>
    </source>
</evidence>
<dbReference type="SUPFAM" id="SSF53383">
    <property type="entry name" value="PLP-dependent transferases"/>
    <property type="match status" value="1"/>
</dbReference>
<dbReference type="Gene3D" id="3.90.1150.10">
    <property type="entry name" value="Aspartate Aminotransferase, domain 1"/>
    <property type="match status" value="1"/>
</dbReference>
<evidence type="ECO:0000256" key="1">
    <source>
        <dbReference type="ARBA" id="ARBA00022898"/>
    </source>
</evidence>
<keyword evidence="4" id="KW-0808">Transferase</keyword>
<dbReference type="GO" id="GO:0008483">
    <property type="term" value="F:transaminase activity"/>
    <property type="evidence" value="ECO:0007669"/>
    <property type="project" value="UniProtKB-KW"/>
</dbReference>
<dbReference type="Gene3D" id="3.40.640.10">
    <property type="entry name" value="Type I PLP-dependent aspartate aminotransferase-like (Major domain)"/>
    <property type="match status" value="1"/>
</dbReference>
<keyword evidence="1 3" id="KW-0663">Pyridoxal phosphate</keyword>
<name>A0ABT8S2S8_9BURK</name>
<dbReference type="InterPro" id="IPR000653">
    <property type="entry name" value="DegT/StrS_aminotransferase"/>
</dbReference>